<evidence type="ECO:0000259" key="3">
    <source>
        <dbReference type="Pfam" id="PF18563"/>
    </source>
</evidence>
<dbReference type="InterPro" id="IPR044894">
    <property type="entry name" value="TubC_N_sf"/>
</dbReference>
<dbReference type="GO" id="GO:0031177">
    <property type="term" value="F:phosphopantetheine binding"/>
    <property type="evidence" value="ECO:0007669"/>
    <property type="project" value="TreeGrafter"/>
</dbReference>
<accession>A0A2X2UCZ0</accession>
<organism evidence="4 5">
    <name type="scientific">Enterocloster clostridioformis</name>
    <dbReference type="NCBI Taxonomy" id="1531"/>
    <lineage>
        <taxon>Bacteria</taxon>
        <taxon>Bacillati</taxon>
        <taxon>Bacillota</taxon>
        <taxon>Clostridia</taxon>
        <taxon>Lachnospirales</taxon>
        <taxon>Lachnospiraceae</taxon>
        <taxon>Enterocloster</taxon>
    </lineage>
</organism>
<gene>
    <name evidence="4" type="primary">mbtB_2</name>
    <name evidence="4" type="ORF">NCTC11224_05305</name>
</gene>
<dbReference type="GO" id="GO:0044550">
    <property type="term" value="P:secondary metabolite biosynthetic process"/>
    <property type="evidence" value="ECO:0007669"/>
    <property type="project" value="TreeGrafter"/>
</dbReference>
<dbReference type="GO" id="GO:0008610">
    <property type="term" value="P:lipid biosynthetic process"/>
    <property type="evidence" value="ECO:0007669"/>
    <property type="project" value="UniProtKB-ARBA"/>
</dbReference>
<dbReference type="Gene3D" id="3.30.559.10">
    <property type="entry name" value="Chloramphenicol acetyltransferase-like domain"/>
    <property type="match status" value="1"/>
</dbReference>
<dbReference type="Gene3D" id="3.30.559.30">
    <property type="entry name" value="Nonribosomal peptide synthetase, condensation domain"/>
    <property type="match status" value="1"/>
</dbReference>
<name>A0A2X2UCZ0_9FIRM</name>
<sequence length="495" mass="58021">MDKTKEFIWLADNELRINLNKLASDGINVWLEDEKLKFKGEQGKVTEEALKWMRQNKTAIISYLLEKEEVQDKGFDLTPIQKAYFLGRDNLYELGGISANYYFEIDMDKLDVKKFESIFNQVIHDNEALRGIILKCGRQAVLSNVPWFSIEVKRVNDEAEQKALRSEWESKIYPLESWPMFHVGLTTKDNCCYRLHVGFDCILLDAWSVTLMLKQIYKLYENDKIMVPAYTFREYCNEHGKLLNEKIQEQAERYWSQRCEMLPKAPALPYAKKLSDINIPHFRRLNYELPKSDTETIYMKAKEYKVTPAAVLCTVYMKVLAEYAESPEFSINLTVFNRLSANREVQEVLGDFTNISIAVYEAKKGRSFKEEVLETQKEFWNLVKYRGYEGVKIIRKMPKNNPVQASLPVVFTGILQGLKQADYYLPNWAREIYAYSQTPQVSLDYQATDFKGNLSVNWDYVVQAFENFVIQEMFDKNIALLRKIIQLGWEQEIEI</sequence>
<dbReference type="SUPFAM" id="SSF52777">
    <property type="entry name" value="CoA-dependent acyltransferases"/>
    <property type="match status" value="2"/>
</dbReference>
<dbReference type="GO" id="GO:0016874">
    <property type="term" value="F:ligase activity"/>
    <property type="evidence" value="ECO:0007669"/>
    <property type="project" value="UniProtKB-KW"/>
</dbReference>
<dbReference type="EMBL" id="UAVW01000019">
    <property type="protein sequence ID" value="SQB16202.1"/>
    <property type="molecule type" value="Genomic_DNA"/>
</dbReference>
<evidence type="ECO:0000256" key="1">
    <source>
        <dbReference type="ARBA" id="ARBA00022598"/>
    </source>
</evidence>
<dbReference type="Pfam" id="PF18563">
    <property type="entry name" value="TubC_N"/>
    <property type="match status" value="1"/>
</dbReference>
<dbReference type="AlphaFoldDB" id="A0A2X2UCZ0"/>
<dbReference type="EC" id="6.3.2.-" evidence="4"/>
<evidence type="ECO:0000313" key="4">
    <source>
        <dbReference type="EMBL" id="SQB16202.1"/>
    </source>
</evidence>
<dbReference type="PANTHER" id="PTHR45527:SF10">
    <property type="entry name" value="PYOCHELIN SYNTHASE PCHF"/>
    <property type="match status" value="1"/>
</dbReference>
<reference evidence="4 5" key="1">
    <citation type="submission" date="2018-06" db="EMBL/GenBank/DDBJ databases">
        <authorList>
            <consortium name="Pathogen Informatics"/>
            <person name="Doyle S."/>
        </authorList>
    </citation>
    <scope>NUCLEOTIDE SEQUENCE [LARGE SCALE GENOMIC DNA]</scope>
    <source>
        <strain evidence="4 5">NCTC11224</strain>
    </source>
</reference>
<dbReference type="RefSeq" id="WP_112483179.1">
    <property type="nucleotide sequence ID" value="NZ_JAIWZC010000001.1"/>
</dbReference>
<keyword evidence="1 4" id="KW-0436">Ligase</keyword>
<dbReference type="InterPro" id="IPR001242">
    <property type="entry name" value="Condensation_dom"/>
</dbReference>
<protein>
    <submittedName>
        <fullName evidence="4">NRPS cyclization domain containing protein</fullName>
        <ecNumber evidence="4">6.3.2.-</ecNumber>
    </submittedName>
</protein>
<keyword evidence="5" id="KW-1185">Reference proteome</keyword>
<dbReference type="Proteomes" id="UP000251853">
    <property type="component" value="Unassembled WGS sequence"/>
</dbReference>
<proteinExistence type="predicted"/>
<dbReference type="Pfam" id="PF00668">
    <property type="entry name" value="Condensation"/>
    <property type="match status" value="1"/>
</dbReference>
<evidence type="ECO:0000259" key="2">
    <source>
        <dbReference type="Pfam" id="PF00668"/>
    </source>
</evidence>
<feature type="domain" description="Condensation" evidence="2">
    <location>
        <begin position="96"/>
        <end position="486"/>
    </location>
</feature>
<dbReference type="Gene3D" id="1.10.10.1830">
    <property type="entry name" value="Non-ribosomal peptide synthase, adenylation domain"/>
    <property type="match status" value="1"/>
</dbReference>
<evidence type="ECO:0000313" key="5">
    <source>
        <dbReference type="Proteomes" id="UP000251853"/>
    </source>
</evidence>
<dbReference type="InterPro" id="IPR041464">
    <property type="entry name" value="TubC_N"/>
</dbReference>
<feature type="domain" description="TubC N-terminal docking" evidence="3">
    <location>
        <begin position="19"/>
        <end position="64"/>
    </location>
</feature>
<dbReference type="PANTHER" id="PTHR45527">
    <property type="entry name" value="NONRIBOSOMAL PEPTIDE SYNTHETASE"/>
    <property type="match status" value="1"/>
</dbReference>
<dbReference type="GO" id="GO:0005737">
    <property type="term" value="C:cytoplasm"/>
    <property type="evidence" value="ECO:0007669"/>
    <property type="project" value="TreeGrafter"/>
</dbReference>
<dbReference type="InterPro" id="IPR023213">
    <property type="entry name" value="CAT-like_dom_sf"/>
</dbReference>
<dbReference type="GO" id="GO:0043041">
    <property type="term" value="P:amino acid activation for nonribosomal peptide biosynthetic process"/>
    <property type="evidence" value="ECO:0007669"/>
    <property type="project" value="TreeGrafter"/>
</dbReference>